<accession>I1CBU6</accession>
<dbReference type="Proteomes" id="UP000009138">
    <property type="component" value="Unassembled WGS sequence"/>
</dbReference>
<evidence type="ECO:0000313" key="3">
    <source>
        <dbReference type="EMBL" id="EIE85926.1"/>
    </source>
</evidence>
<dbReference type="RefSeq" id="XP_067521322.1">
    <property type="nucleotide sequence ID" value="XM_067665221.1"/>
</dbReference>
<dbReference type="OrthoDB" id="10461720at2759"/>
<dbReference type="GeneID" id="93617602"/>
<feature type="compositionally biased region" description="Low complexity" evidence="2">
    <location>
        <begin position="171"/>
        <end position="181"/>
    </location>
</feature>
<dbReference type="EMBL" id="CH476739">
    <property type="protein sequence ID" value="EIE85926.1"/>
    <property type="molecule type" value="Genomic_DNA"/>
</dbReference>
<gene>
    <name evidence="3" type="ORF">RO3G_10636</name>
</gene>
<name>I1CBU6_RHIO9</name>
<dbReference type="VEuPathDB" id="FungiDB:RO3G_10636"/>
<sequence>MDEGDDLFDDDIFNQDAIAAIDAQVYEYTSTQQTSNENQPIQHYASQPSTHVNNLETEKLKQTIEELKFQLEKHQQDSTRKERDLQILQQKQAQLVYNAHEFDRLKRQVAVLRNNQSFTKKNVLGRLSPECESNLPRKKAAVFPTSSSSARLGSLTQSQIDLNRSEVKATQQQPQQQFQQQPSPPPQLIKVDPTDSEQVFVKGLVRTCISAVEHPTS</sequence>
<proteinExistence type="predicted"/>
<dbReference type="AlphaFoldDB" id="I1CBU6"/>
<reference evidence="3 4" key="1">
    <citation type="journal article" date="2009" name="PLoS Genet.">
        <title>Genomic analysis of the basal lineage fungus Rhizopus oryzae reveals a whole-genome duplication.</title>
        <authorList>
            <person name="Ma L.-J."/>
            <person name="Ibrahim A.S."/>
            <person name="Skory C."/>
            <person name="Grabherr M.G."/>
            <person name="Burger G."/>
            <person name="Butler M."/>
            <person name="Elias M."/>
            <person name="Idnurm A."/>
            <person name="Lang B.F."/>
            <person name="Sone T."/>
            <person name="Abe A."/>
            <person name="Calvo S.E."/>
            <person name="Corrochano L.M."/>
            <person name="Engels R."/>
            <person name="Fu J."/>
            <person name="Hansberg W."/>
            <person name="Kim J.-M."/>
            <person name="Kodira C.D."/>
            <person name="Koehrsen M.J."/>
            <person name="Liu B."/>
            <person name="Miranda-Saavedra D."/>
            <person name="O'Leary S."/>
            <person name="Ortiz-Castellanos L."/>
            <person name="Poulter R."/>
            <person name="Rodriguez-Romero J."/>
            <person name="Ruiz-Herrera J."/>
            <person name="Shen Y.-Q."/>
            <person name="Zeng Q."/>
            <person name="Galagan J."/>
            <person name="Birren B.W."/>
            <person name="Cuomo C.A."/>
            <person name="Wickes B.L."/>
        </authorList>
    </citation>
    <scope>NUCLEOTIDE SEQUENCE [LARGE SCALE GENOMIC DNA]</scope>
    <source>
        <strain evidence="4">RA 99-880 / ATCC MYA-4621 / FGSC 9543 / NRRL 43880</strain>
    </source>
</reference>
<feature type="region of interest" description="Disordered" evidence="2">
    <location>
        <begin position="165"/>
        <end position="191"/>
    </location>
</feature>
<keyword evidence="4" id="KW-1185">Reference proteome</keyword>
<evidence type="ECO:0000313" key="4">
    <source>
        <dbReference type="Proteomes" id="UP000009138"/>
    </source>
</evidence>
<evidence type="ECO:0000256" key="2">
    <source>
        <dbReference type="SAM" id="MobiDB-lite"/>
    </source>
</evidence>
<evidence type="ECO:0000256" key="1">
    <source>
        <dbReference type="SAM" id="Coils"/>
    </source>
</evidence>
<dbReference type="InParanoid" id="I1CBU6"/>
<keyword evidence="1" id="KW-0175">Coiled coil</keyword>
<protein>
    <submittedName>
        <fullName evidence="3">Uncharacterized protein</fullName>
    </submittedName>
</protein>
<organism evidence="3 4">
    <name type="scientific">Rhizopus delemar (strain RA 99-880 / ATCC MYA-4621 / FGSC 9543 / NRRL 43880)</name>
    <name type="common">Mucormycosis agent</name>
    <name type="synonym">Rhizopus arrhizus var. delemar</name>
    <dbReference type="NCBI Taxonomy" id="246409"/>
    <lineage>
        <taxon>Eukaryota</taxon>
        <taxon>Fungi</taxon>
        <taxon>Fungi incertae sedis</taxon>
        <taxon>Mucoromycota</taxon>
        <taxon>Mucoromycotina</taxon>
        <taxon>Mucoromycetes</taxon>
        <taxon>Mucorales</taxon>
        <taxon>Mucorineae</taxon>
        <taxon>Rhizopodaceae</taxon>
        <taxon>Rhizopus</taxon>
    </lineage>
</organism>
<feature type="coiled-coil region" evidence="1">
    <location>
        <begin position="57"/>
        <end position="91"/>
    </location>
</feature>